<dbReference type="Gene3D" id="2.80.10.50">
    <property type="match status" value="1"/>
</dbReference>
<accession>A0ABZ2LF42</accession>
<keyword evidence="2" id="KW-0732">Signal</keyword>
<evidence type="ECO:0008006" key="5">
    <source>
        <dbReference type="Google" id="ProtNLM"/>
    </source>
</evidence>
<gene>
    <name evidence="3" type="ORF">LVJ94_19365</name>
</gene>
<feature type="region of interest" description="Disordered" evidence="1">
    <location>
        <begin position="27"/>
        <end position="51"/>
    </location>
</feature>
<evidence type="ECO:0000256" key="2">
    <source>
        <dbReference type="SAM" id="SignalP"/>
    </source>
</evidence>
<evidence type="ECO:0000313" key="3">
    <source>
        <dbReference type="EMBL" id="WXB09377.1"/>
    </source>
</evidence>
<dbReference type="EMBL" id="CP089983">
    <property type="protein sequence ID" value="WXB09377.1"/>
    <property type="molecule type" value="Genomic_DNA"/>
</dbReference>
<dbReference type="SUPFAM" id="SSF63829">
    <property type="entry name" value="Calcium-dependent phosphotriesterase"/>
    <property type="match status" value="1"/>
</dbReference>
<reference evidence="3" key="1">
    <citation type="submission" date="2021-12" db="EMBL/GenBank/DDBJ databases">
        <title>Discovery of the Pendulisporaceae a myxobacterial family with distinct sporulation behavior and unique specialized metabolism.</title>
        <authorList>
            <person name="Garcia R."/>
            <person name="Popoff A."/>
            <person name="Bader C.D."/>
            <person name="Loehr J."/>
            <person name="Walesch S."/>
            <person name="Walt C."/>
            <person name="Boldt J."/>
            <person name="Bunk B."/>
            <person name="Haeckl F.J.F.P.J."/>
            <person name="Gunesch A.P."/>
            <person name="Birkelbach J."/>
            <person name="Nuebel U."/>
            <person name="Pietschmann T."/>
            <person name="Bach T."/>
            <person name="Mueller R."/>
        </authorList>
    </citation>
    <scope>NUCLEOTIDE SEQUENCE</scope>
    <source>
        <strain evidence="3">MSr11367</strain>
    </source>
</reference>
<feature type="signal peptide" evidence="2">
    <location>
        <begin position="1"/>
        <end position="16"/>
    </location>
</feature>
<keyword evidence="4" id="KW-1185">Reference proteome</keyword>
<protein>
    <recommendedName>
        <fullName evidence="5">Delta-60 repeat domain-containing protein</fullName>
    </recommendedName>
</protein>
<evidence type="ECO:0000313" key="4">
    <source>
        <dbReference type="Proteomes" id="UP001374803"/>
    </source>
</evidence>
<feature type="chain" id="PRO_5045231119" description="Delta-60 repeat domain-containing protein" evidence="2">
    <location>
        <begin position="17"/>
        <end position="432"/>
    </location>
</feature>
<dbReference type="RefSeq" id="WP_394839050.1">
    <property type="nucleotide sequence ID" value="NZ_CP089929.1"/>
</dbReference>
<organism evidence="3 4">
    <name type="scientific">Pendulispora rubella</name>
    <dbReference type="NCBI Taxonomy" id="2741070"/>
    <lineage>
        <taxon>Bacteria</taxon>
        <taxon>Pseudomonadati</taxon>
        <taxon>Myxococcota</taxon>
        <taxon>Myxococcia</taxon>
        <taxon>Myxococcales</taxon>
        <taxon>Sorangiineae</taxon>
        <taxon>Pendulisporaceae</taxon>
        <taxon>Pendulispora</taxon>
    </lineage>
</organism>
<dbReference type="Proteomes" id="UP001374803">
    <property type="component" value="Chromosome"/>
</dbReference>
<name>A0ABZ2LF42_9BACT</name>
<proteinExistence type="predicted"/>
<sequence length="432" mass="45283">MLPLVLGALAVLSASACGVLIGHEDLPERSHGPDGGADGAPPRGVDGSLDAIHPAGTLDRTFGDQGFTTLEWPTLTVPPSLMLDGEDILLVLTASKPGLAIVRCSKSGVCDTSHPMKPEPSSVSRVVPVRDLGGGVGLFYGLQSADPEREYENIAHLWRSTRDGGAEHLAQETLTAPTTQLEIAFATSPLRSVGVNNGGPRGAGRVNVRAFLQDGSPDMLFGQGGLVARALPVPYFVPNDVLLHDDGRIVVAGMAEAVMWMRFEKNGAVDTSFGTKDGVGTSNLASEIREIVLDDGGYIAGGSHSDTPRGVLLRLDRDGRIDPSYWNGGMYRFEISADGLRPPLALVGAMALGAGGSVLAFGSTSATETGVVTLSRVSRSGLDTSFAQNGYAYIEEGEIGGRASMVIQPDGKAVVTWLSAEHVVKLARFWVQ</sequence>
<evidence type="ECO:0000256" key="1">
    <source>
        <dbReference type="SAM" id="MobiDB-lite"/>
    </source>
</evidence>